<dbReference type="AlphaFoldDB" id="A0A2X1BG07"/>
<proteinExistence type="predicted"/>
<gene>
    <name evidence="2" type="ORF">NCTC7582_05215</name>
</gene>
<keyword evidence="1" id="KW-1133">Transmembrane helix</keyword>
<keyword evidence="1" id="KW-0812">Transmembrane</keyword>
<sequence length="59" mass="6422">MLLGFFAFSLIVLGIYTLAVTGVAAFGTLVLYSWDERATQGTIILIAITMTMLVLGFLY</sequence>
<accession>A0A2X1BG07</accession>
<dbReference type="EMBL" id="UAQE01000008">
    <property type="protein sequence ID" value="SPU40671.1"/>
    <property type="molecule type" value="Genomic_DNA"/>
</dbReference>
<organism evidence="2 3">
    <name type="scientific">Lysinibacillus capsici</name>
    <dbReference type="NCBI Taxonomy" id="2115968"/>
    <lineage>
        <taxon>Bacteria</taxon>
        <taxon>Bacillati</taxon>
        <taxon>Bacillota</taxon>
        <taxon>Bacilli</taxon>
        <taxon>Bacillales</taxon>
        <taxon>Bacillaceae</taxon>
        <taxon>Lysinibacillus</taxon>
    </lineage>
</organism>
<keyword evidence="1" id="KW-0472">Membrane</keyword>
<feature type="transmembrane region" description="Helical" evidence="1">
    <location>
        <begin position="41"/>
        <end position="58"/>
    </location>
</feature>
<evidence type="ECO:0000313" key="2">
    <source>
        <dbReference type="EMBL" id="SPU40671.1"/>
    </source>
</evidence>
<dbReference type="Proteomes" id="UP000251431">
    <property type="component" value="Unassembled WGS sequence"/>
</dbReference>
<dbReference type="RefSeq" id="WP_112118922.1">
    <property type="nucleotide sequence ID" value="NZ_UAQE01000008.1"/>
</dbReference>
<reference evidence="2 3" key="1">
    <citation type="submission" date="2018-06" db="EMBL/GenBank/DDBJ databases">
        <authorList>
            <consortium name="Pathogen Informatics"/>
            <person name="Doyle S."/>
        </authorList>
    </citation>
    <scope>NUCLEOTIDE SEQUENCE [LARGE SCALE GENOMIC DNA]</scope>
    <source>
        <strain evidence="2 3">NCTC7582</strain>
    </source>
</reference>
<protein>
    <submittedName>
        <fullName evidence="2">Uncharacterized protein</fullName>
    </submittedName>
</protein>
<evidence type="ECO:0000256" key="1">
    <source>
        <dbReference type="SAM" id="Phobius"/>
    </source>
</evidence>
<evidence type="ECO:0000313" key="3">
    <source>
        <dbReference type="Proteomes" id="UP000251431"/>
    </source>
</evidence>
<name>A0A2X1BG07_9BACI</name>